<evidence type="ECO:0000256" key="8">
    <source>
        <dbReference type="ARBA" id="ARBA00022490"/>
    </source>
</evidence>
<sequence length="223" mass="24491">MQRTLFETPPVDGLAFDFKFRRRGFRLLAGVDEVGRGPLAGPVVAAAVILPEGMDLPGVVDSKRVPPARREELAKTIRQAAVSVGVGLVDAEEIDRTNILRASLKAMVRAIRSLDVTPDFVLIDGPYTLPLSIPQRSIIKGDALSLSIAAASIVAKVHRDQLMLTYHEQYPFYGFARHKGYPTREHLRALRRFGPCPIHRRSFHGVCCAEDAAYGPPTGSNRP</sequence>
<dbReference type="GO" id="GO:0043137">
    <property type="term" value="P:DNA replication, removal of RNA primer"/>
    <property type="evidence" value="ECO:0007669"/>
    <property type="project" value="TreeGrafter"/>
</dbReference>
<evidence type="ECO:0000256" key="15">
    <source>
        <dbReference type="PROSITE-ProRule" id="PRU01319"/>
    </source>
</evidence>
<dbReference type="GO" id="GO:0003723">
    <property type="term" value="F:RNA binding"/>
    <property type="evidence" value="ECO:0007669"/>
    <property type="project" value="UniProtKB-UniRule"/>
</dbReference>
<evidence type="ECO:0000256" key="6">
    <source>
        <dbReference type="ARBA" id="ARBA00012180"/>
    </source>
</evidence>
<keyword evidence="9 14" id="KW-0540">Nuclease</keyword>
<evidence type="ECO:0000256" key="2">
    <source>
        <dbReference type="ARBA" id="ARBA00001946"/>
    </source>
</evidence>
<evidence type="ECO:0000256" key="7">
    <source>
        <dbReference type="ARBA" id="ARBA00019179"/>
    </source>
</evidence>
<dbReference type="OrthoDB" id="9803420at2"/>
<evidence type="ECO:0000256" key="9">
    <source>
        <dbReference type="ARBA" id="ARBA00022722"/>
    </source>
</evidence>
<dbReference type="InterPro" id="IPR001352">
    <property type="entry name" value="RNase_HII/HIII"/>
</dbReference>
<organism evidence="18 19">
    <name type="scientific">Desulfosoma caldarium</name>
    <dbReference type="NCBI Taxonomy" id="610254"/>
    <lineage>
        <taxon>Bacteria</taxon>
        <taxon>Pseudomonadati</taxon>
        <taxon>Thermodesulfobacteriota</taxon>
        <taxon>Syntrophobacteria</taxon>
        <taxon>Syntrophobacterales</taxon>
        <taxon>Syntrophobacteraceae</taxon>
        <taxon>Desulfosoma</taxon>
    </lineage>
</organism>
<dbReference type="NCBIfam" id="NF000594">
    <property type="entry name" value="PRK00015.1-1"/>
    <property type="match status" value="1"/>
</dbReference>
<evidence type="ECO:0000256" key="5">
    <source>
        <dbReference type="ARBA" id="ARBA00007383"/>
    </source>
</evidence>
<keyword evidence="12 14" id="KW-0378">Hydrolase</keyword>
<dbReference type="PROSITE" id="PS51975">
    <property type="entry name" value="RNASE_H_2"/>
    <property type="match status" value="1"/>
</dbReference>
<dbReference type="InterPro" id="IPR036397">
    <property type="entry name" value="RNaseH_sf"/>
</dbReference>
<feature type="binding site" evidence="14 15">
    <location>
        <position position="124"/>
    </location>
    <ligand>
        <name>a divalent metal cation</name>
        <dbReference type="ChEBI" id="CHEBI:60240"/>
    </ligand>
</feature>
<dbReference type="GO" id="GO:0006298">
    <property type="term" value="P:mismatch repair"/>
    <property type="evidence" value="ECO:0007669"/>
    <property type="project" value="TreeGrafter"/>
</dbReference>
<keyword evidence="8 14" id="KW-0963">Cytoplasm</keyword>
<dbReference type="GO" id="GO:0032299">
    <property type="term" value="C:ribonuclease H2 complex"/>
    <property type="evidence" value="ECO:0007669"/>
    <property type="project" value="TreeGrafter"/>
</dbReference>
<comment type="similarity">
    <text evidence="5 14 16">Belongs to the RNase HII family.</text>
</comment>
<keyword evidence="10 14" id="KW-0479">Metal-binding</keyword>
<keyword evidence="11 14" id="KW-0255">Endonuclease</keyword>
<comment type="caution">
    <text evidence="18">The sequence shown here is derived from an EMBL/GenBank/DDBJ whole genome shotgun (WGS) entry which is preliminary data.</text>
</comment>
<proteinExistence type="inferred from homology"/>
<keyword evidence="19" id="KW-1185">Reference proteome</keyword>
<evidence type="ECO:0000256" key="4">
    <source>
        <dbReference type="ARBA" id="ARBA00004496"/>
    </source>
</evidence>
<reference evidence="18 19" key="1">
    <citation type="submission" date="2018-11" db="EMBL/GenBank/DDBJ databases">
        <title>Genomic Encyclopedia of Type Strains, Phase IV (KMG-IV): sequencing the most valuable type-strain genomes for metagenomic binning, comparative biology and taxonomic classification.</title>
        <authorList>
            <person name="Goeker M."/>
        </authorList>
    </citation>
    <scope>NUCLEOTIDE SEQUENCE [LARGE SCALE GENOMIC DNA]</scope>
    <source>
        <strain evidence="18 19">DSM 22027</strain>
    </source>
</reference>
<accession>A0A3N1VKT9</accession>
<dbReference type="EC" id="3.1.26.4" evidence="6 14"/>
<dbReference type="InterPro" id="IPR024567">
    <property type="entry name" value="RNase_HII/HIII_dom"/>
</dbReference>
<protein>
    <recommendedName>
        <fullName evidence="7 14">Ribonuclease HII</fullName>
        <shortName evidence="14">RNase HII</shortName>
        <ecNumber evidence="6 14">3.1.26.4</ecNumber>
    </recommendedName>
</protein>
<evidence type="ECO:0000256" key="14">
    <source>
        <dbReference type="HAMAP-Rule" id="MF_00052"/>
    </source>
</evidence>
<dbReference type="PANTHER" id="PTHR10954">
    <property type="entry name" value="RIBONUCLEASE H2 SUBUNIT A"/>
    <property type="match status" value="1"/>
</dbReference>
<comment type="function">
    <text evidence="3 14 16">Endonuclease that specifically degrades the RNA of RNA-DNA hybrids.</text>
</comment>
<dbReference type="CDD" id="cd07182">
    <property type="entry name" value="RNase_HII_bacteria_HII_like"/>
    <property type="match status" value="1"/>
</dbReference>
<evidence type="ECO:0000256" key="3">
    <source>
        <dbReference type="ARBA" id="ARBA00004065"/>
    </source>
</evidence>
<dbReference type="EMBL" id="RJVA01000010">
    <property type="protein sequence ID" value="ROR01618.1"/>
    <property type="molecule type" value="Genomic_DNA"/>
</dbReference>
<dbReference type="GO" id="GO:0030145">
    <property type="term" value="F:manganese ion binding"/>
    <property type="evidence" value="ECO:0007669"/>
    <property type="project" value="UniProtKB-UniRule"/>
</dbReference>
<evidence type="ECO:0000256" key="16">
    <source>
        <dbReference type="RuleBase" id="RU003515"/>
    </source>
</evidence>
<evidence type="ECO:0000256" key="1">
    <source>
        <dbReference type="ARBA" id="ARBA00000077"/>
    </source>
</evidence>
<evidence type="ECO:0000256" key="10">
    <source>
        <dbReference type="ARBA" id="ARBA00022723"/>
    </source>
</evidence>
<dbReference type="SUPFAM" id="SSF53098">
    <property type="entry name" value="Ribonuclease H-like"/>
    <property type="match status" value="1"/>
</dbReference>
<dbReference type="Pfam" id="PF01351">
    <property type="entry name" value="RNase_HII"/>
    <property type="match status" value="1"/>
</dbReference>
<gene>
    <name evidence="14" type="primary">rnhB</name>
    <name evidence="18" type="ORF">EDC27_0797</name>
</gene>
<comment type="cofactor">
    <cofactor evidence="14 15">
        <name>Mn(2+)</name>
        <dbReference type="ChEBI" id="CHEBI:29035"/>
    </cofactor>
    <cofactor evidence="14 15">
        <name>Mg(2+)</name>
        <dbReference type="ChEBI" id="CHEBI:18420"/>
    </cofactor>
    <text evidence="14 15">Manganese or magnesium. Binds 1 divalent metal ion per monomer in the absence of substrate. May bind a second metal ion after substrate binding.</text>
</comment>
<evidence type="ECO:0000313" key="19">
    <source>
        <dbReference type="Proteomes" id="UP000276223"/>
    </source>
</evidence>
<dbReference type="GO" id="GO:0004523">
    <property type="term" value="F:RNA-DNA hybrid ribonuclease activity"/>
    <property type="evidence" value="ECO:0007669"/>
    <property type="project" value="UniProtKB-UniRule"/>
</dbReference>
<evidence type="ECO:0000256" key="12">
    <source>
        <dbReference type="ARBA" id="ARBA00022801"/>
    </source>
</evidence>
<dbReference type="RefSeq" id="WP_123289328.1">
    <property type="nucleotide sequence ID" value="NZ_RJVA01000010.1"/>
</dbReference>
<comment type="catalytic activity">
    <reaction evidence="1 14 15 16">
        <text>Endonucleolytic cleavage to 5'-phosphomonoester.</text>
        <dbReference type="EC" id="3.1.26.4"/>
    </reaction>
</comment>
<dbReference type="Proteomes" id="UP000276223">
    <property type="component" value="Unassembled WGS sequence"/>
</dbReference>
<dbReference type="GO" id="GO:0005737">
    <property type="term" value="C:cytoplasm"/>
    <property type="evidence" value="ECO:0007669"/>
    <property type="project" value="UniProtKB-SubCell"/>
</dbReference>
<dbReference type="FunFam" id="3.30.420.10:FF:000006">
    <property type="entry name" value="Ribonuclease HII"/>
    <property type="match status" value="1"/>
</dbReference>
<comment type="cofactor">
    <cofactor evidence="2">
        <name>Mg(2+)</name>
        <dbReference type="ChEBI" id="CHEBI:18420"/>
    </cofactor>
</comment>
<evidence type="ECO:0000313" key="18">
    <source>
        <dbReference type="EMBL" id="ROR01618.1"/>
    </source>
</evidence>
<dbReference type="InterPro" id="IPR012337">
    <property type="entry name" value="RNaseH-like_sf"/>
</dbReference>
<keyword evidence="13 14" id="KW-0464">Manganese</keyword>
<comment type="subcellular location">
    <subcellularLocation>
        <location evidence="4 14">Cytoplasm</location>
    </subcellularLocation>
</comment>
<evidence type="ECO:0000259" key="17">
    <source>
        <dbReference type="PROSITE" id="PS51975"/>
    </source>
</evidence>
<feature type="binding site" evidence="14 15">
    <location>
        <position position="33"/>
    </location>
    <ligand>
        <name>a divalent metal cation</name>
        <dbReference type="ChEBI" id="CHEBI:60240"/>
    </ligand>
</feature>
<dbReference type="HAMAP" id="MF_00052_B">
    <property type="entry name" value="RNase_HII_B"/>
    <property type="match status" value="1"/>
</dbReference>
<dbReference type="AlphaFoldDB" id="A0A3N1VKT9"/>
<feature type="binding site" evidence="14 15">
    <location>
        <position position="32"/>
    </location>
    <ligand>
        <name>a divalent metal cation</name>
        <dbReference type="ChEBI" id="CHEBI:60240"/>
    </ligand>
</feature>
<evidence type="ECO:0000256" key="13">
    <source>
        <dbReference type="ARBA" id="ARBA00023211"/>
    </source>
</evidence>
<dbReference type="InterPro" id="IPR022898">
    <property type="entry name" value="RNase_HII"/>
</dbReference>
<dbReference type="NCBIfam" id="NF000595">
    <property type="entry name" value="PRK00015.1-3"/>
    <property type="match status" value="1"/>
</dbReference>
<dbReference type="PANTHER" id="PTHR10954:SF18">
    <property type="entry name" value="RIBONUCLEASE HII"/>
    <property type="match status" value="1"/>
</dbReference>
<evidence type="ECO:0000256" key="11">
    <source>
        <dbReference type="ARBA" id="ARBA00022759"/>
    </source>
</evidence>
<name>A0A3N1VKT9_9BACT</name>
<feature type="domain" description="RNase H type-2" evidence="17">
    <location>
        <begin position="26"/>
        <end position="215"/>
    </location>
</feature>
<dbReference type="Gene3D" id="3.30.420.10">
    <property type="entry name" value="Ribonuclease H-like superfamily/Ribonuclease H"/>
    <property type="match status" value="1"/>
</dbReference>